<dbReference type="InterPro" id="IPR007138">
    <property type="entry name" value="ABM_dom"/>
</dbReference>
<reference evidence="3 4" key="1">
    <citation type="journal article" date="2018" name="Nat. Ecol. Evol.">
        <title>Shark genomes provide insights into elasmobranch evolution and the origin of vertebrates.</title>
        <authorList>
            <person name="Hara Y"/>
            <person name="Yamaguchi K"/>
            <person name="Onimaru K"/>
            <person name="Kadota M"/>
            <person name="Koyanagi M"/>
            <person name="Keeley SD"/>
            <person name="Tatsumi K"/>
            <person name="Tanaka K"/>
            <person name="Motone F"/>
            <person name="Kageyama Y"/>
            <person name="Nozu R"/>
            <person name="Adachi N"/>
            <person name="Nishimura O"/>
            <person name="Nakagawa R"/>
            <person name="Tanegashima C"/>
            <person name="Kiyatake I"/>
            <person name="Matsumoto R"/>
            <person name="Murakumo K"/>
            <person name="Nishida K"/>
            <person name="Terakita A"/>
            <person name="Kuratani S"/>
            <person name="Sato K"/>
            <person name="Hyodo S Kuraku.S."/>
        </authorList>
    </citation>
    <scope>NUCLEOTIDE SEQUENCE [LARGE SCALE GENOMIC DNA]</scope>
</reference>
<evidence type="ECO:0000313" key="4">
    <source>
        <dbReference type="Proteomes" id="UP000287033"/>
    </source>
</evidence>
<keyword evidence="1" id="KW-0732">Signal</keyword>
<evidence type="ECO:0000256" key="1">
    <source>
        <dbReference type="SAM" id="SignalP"/>
    </source>
</evidence>
<dbReference type="PANTHER" id="PTHR12178:SF2">
    <property type="entry name" value="N-TERMINAL EF-HAND CALCIUM-BINDING PROTEIN 2"/>
    <property type="match status" value="1"/>
</dbReference>
<protein>
    <recommendedName>
        <fullName evidence="2">ABM domain-containing protein</fullName>
    </recommendedName>
</protein>
<name>A0A401SV15_CHIPU</name>
<evidence type="ECO:0000259" key="2">
    <source>
        <dbReference type="PROSITE" id="PS51725"/>
    </source>
</evidence>
<dbReference type="InterPro" id="IPR011008">
    <property type="entry name" value="Dimeric_a/b-barrel"/>
</dbReference>
<dbReference type="FunFam" id="3.30.70.100:FF:000028">
    <property type="entry name" value="N-terminal EF-hand calcium-binding protein 2"/>
    <property type="match status" value="1"/>
</dbReference>
<keyword evidence="4" id="KW-1185">Reference proteome</keyword>
<proteinExistence type="predicted"/>
<dbReference type="EMBL" id="BEZZ01000580">
    <property type="protein sequence ID" value="GCC34228.1"/>
    <property type="molecule type" value="Genomic_DNA"/>
</dbReference>
<dbReference type="SUPFAM" id="SSF54909">
    <property type="entry name" value="Dimeric alpha+beta barrel"/>
    <property type="match status" value="1"/>
</dbReference>
<organism evidence="3 4">
    <name type="scientific">Chiloscyllium punctatum</name>
    <name type="common">Brownbanded bambooshark</name>
    <name type="synonym">Hemiscyllium punctatum</name>
    <dbReference type="NCBI Taxonomy" id="137246"/>
    <lineage>
        <taxon>Eukaryota</taxon>
        <taxon>Metazoa</taxon>
        <taxon>Chordata</taxon>
        <taxon>Craniata</taxon>
        <taxon>Vertebrata</taxon>
        <taxon>Chondrichthyes</taxon>
        <taxon>Elasmobranchii</taxon>
        <taxon>Galeomorphii</taxon>
        <taxon>Galeoidea</taxon>
        <taxon>Orectolobiformes</taxon>
        <taxon>Hemiscylliidae</taxon>
        <taxon>Chiloscyllium</taxon>
    </lineage>
</organism>
<dbReference type="GO" id="GO:0042984">
    <property type="term" value="P:regulation of amyloid precursor protein biosynthetic process"/>
    <property type="evidence" value="ECO:0007669"/>
    <property type="project" value="TreeGrafter"/>
</dbReference>
<dbReference type="PROSITE" id="PS51725">
    <property type="entry name" value="ABM"/>
    <property type="match status" value="1"/>
</dbReference>
<feature type="domain" description="ABM" evidence="2">
    <location>
        <begin position="193"/>
        <end position="282"/>
    </location>
</feature>
<dbReference type="OMA" id="PANSTWC"/>
<dbReference type="STRING" id="137246.A0A401SV15"/>
<dbReference type="OrthoDB" id="427950at2759"/>
<dbReference type="Gene3D" id="3.30.70.100">
    <property type="match status" value="1"/>
</dbReference>
<dbReference type="InterPro" id="IPR039862">
    <property type="entry name" value="NECAB1/2/3"/>
</dbReference>
<sequence>MYFSLLVCLSISLFVCCSHVDTKELCDYFASHMGDYEDVLACLETLNLSILKAMDYTKKVYESGTKLDQFVTRFLLKETSSQIQSLLTSVESAVDAIDDQTTQTGFYDSKTSHGVVESWYNQQATSNFTSSRMTARDKKLKTDLALPAGREEGLESQINRLAELIGRLENKTMWLDLQQKVMDNENLTCSHLFLVRQHMSVGQKQLGEFGCSLKQYLKDVSGQRDCFHVTAVRLPDGLTFVVYEFWESEEQWKNHLQSARSKTFQHVKVDTLTQPETVSTLFIPAAWCTLDGK</sequence>
<feature type="signal peptide" evidence="1">
    <location>
        <begin position="1"/>
        <end position="22"/>
    </location>
</feature>
<dbReference type="Proteomes" id="UP000287033">
    <property type="component" value="Unassembled WGS sequence"/>
</dbReference>
<dbReference type="AlphaFoldDB" id="A0A401SV15"/>
<gene>
    <name evidence="3" type="ORF">chiPu_0012701</name>
</gene>
<evidence type="ECO:0000313" key="3">
    <source>
        <dbReference type="EMBL" id="GCC34228.1"/>
    </source>
</evidence>
<feature type="chain" id="PRO_5019173103" description="ABM domain-containing protein" evidence="1">
    <location>
        <begin position="23"/>
        <end position="293"/>
    </location>
</feature>
<comment type="caution">
    <text evidence="3">The sequence shown here is derived from an EMBL/GenBank/DDBJ whole genome shotgun (WGS) entry which is preliminary data.</text>
</comment>
<dbReference type="GO" id="GO:0005737">
    <property type="term" value="C:cytoplasm"/>
    <property type="evidence" value="ECO:0007669"/>
    <property type="project" value="TreeGrafter"/>
</dbReference>
<accession>A0A401SV15</accession>
<dbReference type="PANTHER" id="PTHR12178">
    <property type="entry name" value="EF-HAND DOMAIN-CONTAINING PROTEIN"/>
    <property type="match status" value="1"/>
</dbReference>
<dbReference type="Pfam" id="PF03992">
    <property type="entry name" value="ABM"/>
    <property type="match status" value="1"/>
</dbReference>